<dbReference type="PANTHER" id="PTHR11214">
    <property type="entry name" value="BETA-1,3-N-ACETYLGLUCOSAMINYLTRANSFERASE"/>
    <property type="match status" value="1"/>
</dbReference>
<dbReference type="OrthoDB" id="5512589at2759"/>
<dbReference type="PANTHER" id="PTHR11214:SF314">
    <property type="entry name" value="HEXOSYLTRANSFERASE"/>
    <property type="match status" value="1"/>
</dbReference>
<dbReference type="FunFam" id="3.90.550.50:FF:000001">
    <property type="entry name" value="Hexosyltransferase"/>
    <property type="match status" value="1"/>
</dbReference>
<dbReference type="GO" id="GO:0000139">
    <property type="term" value="C:Golgi membrane"/>
    <property type="evidence" value="ECO:0007669"/>
    <property type="project" value="UniProtKB-SubCell"/>
</dbReference>
<keyword evidence="10" id="KW-0325">Glycoprotein</keyword>
<dbReference type="OMA" id="QNDEICA"/>
<evidence type="ECO:0000313" key="12">
    <source>
        <dbReference type="EnsemblMetazoa" id="XP_038056427.1"/>
    </source>
</evidence>
<comment type="similarity">
    <text evidence="2 11">Belongs to the glycosyltransferase 31 family.</text>
</comment>
<evidence type="ECO:0000256" key="3">
    <source>
        <dbReference type="ARBA" id="ARBA00022676"/>
    </source>
</evidence>
<evidence type="ECO:0000256" key="8">
    <source>
        <dbReference type="ARBA" id="ARBA00023034"/>
    </source>
</evidence>
<evidence type="ECO:0000313" key="13">
    <source>
        <dbReference type="Proteomes" id="UP000887568"/>
    </source>
</evidence>
<accession>A0A913ZXZ5</accession>
<dbReference type="Pfam" id="PF01762">
    <property type="entry name" value="Galactosyl_T"/>
    <property type="match status" value="1"/>
</dbReference>
<dbReference type="Gene3D" id="3.90.550.50">
    <property type="match status" value="1"/>
</dbReference>
<dbReference type="EnsemblMetazoa" id="XM_038200499.1">
    <property type="protein sequence ID" value="XP_038056427.1"/>
    <property type="gene ID" value="LOC119728309"/>
</dbReference>
<feature type="transmembrane region" description="Helical" evidence="11">
    <location>
        <begin position="7"/>
        <end position="29"/>
    </location>
</feature>
<dbReference type="Proteomes" id="UP000887568">
    <property type="component" value="Unplaced"/>
</dbReference>
<dbReference type="InterPro" id="IPR002659">
    <property type="entry name" value="Glyco_trans_31"/>
</dbReference>
<dbReference type="RefSeq" id="XP_038056427.1">
    <property type="nucleotide sequence ID" value="XM_038200499.1"/>
</dbReference>
<dbReference type="EC" id="2.4.1.-" evidence="11"/>
<keyword evidence="4" id="KW-0808">Transferase</keyword>
<keyword evidence="3 11" id="KW-0328">Glycosyltransferase</keyword>
<dbReference type="GO" id="GO:0016758">
    <property type="term" value="F:hexosyltransferase activity"/>
    <property type="evidence" value="ECO:0007669"/>
    <property type="project" value="InterPro"/>
</dbReference>
<comment type="subcellular location">
    <subcellularLocation>
        <location evidence="1 11">Golgi apparatus membrane</location>
        <topology evidence="1 11">Single-pass type II membrane protein</topology>
    </subcellularLocation>
</comment>
<keyword evidence="8 11" id="KW-0333">Golgi apparatus</keyword>
<dbReference type="GO" id="GO:0006493">
    <property type="term" value="P:protein O-linked glycosylation"/>
    <property type="evidence" value="ECO:0007669"/>
    <property type="project" value="TreeGrafter"/>
</dbReference>
<evidence type="ECO:0000256" key="9">
    <source>
        <dbReference type="ARBA" id="ARBA00023136"/>
    </source>
</evidence>
<organism evidence="12 13">
    <name type="scientific">Patiria miniata</name>
    <name type="common">Bat star</name>
    <name type="synonym">Asterina miniata</name>
    <dbReference type="NCBI Taxonomy" id="46514"/>
    <lineage>
        <taxon>Eukaryota</taxon>
        <taxon>Metazoa</taxon>
        <taxon>Echinodermata</taxon>
        <taxon>Eleutherozoa</taxon>
        <taxon>Asterozoa</taxon>
        <taxon>Asteroidea</taxon>
        <taxon>Valvatacea</taxon>
        <taxon>Valvatida</taxon>
        <taxon>Asterinidae</taxon>
        <taxon>Patiria</taxon>
    </lineage>
</organism>
<dbReference type="GeneID" id="119728309"/>
<evidence type="ECO:0000256" key="10">
    <source>
        <dbReference type="ARBA" id="ARBA00023180"/>
    </source>
</evidence>
<keyword evidence="5 11" id="KW-0812">Transmembrane</keyword>
<keyword evidence="7 11" id="KW-1133">Transmembrane helix</keyword>
<evidence type="ECO:0000256" key="7">
    <source>
        <dbReference type="ARBA" id="ARBA00022989"/>
    </source>
</evidence>
<protein>
    <recommendedName>
        <fullName evidence="11">Hexosyltransferase</fullName>
        <ecNumber evidence="11">2.4.1.-</ecNumber>
    </recommendedName>
</protein>
<dbReference type="AlphaFoldDB" id="A0A913ZXZ5"/>
<name>A0A913ZXZ5_PATMI</name>
<proteinExistence type="inferred from homology"/>
<keyword evidence="6 11" id="KW-0735">Signal-anchor</keyword>
<evidence type="ECO:0000256" key="1">
    <source>
        <dbReference type="ARBA" id="ARBA00004323"/>
    </source>
</evidence>
<evidence type="ECO:0000256" key="2">
    <source>
        <dbReference type="ARBA" id="ARBA00008661"/>
    </source>
</evidence>
<sequence length="360" mass="41098">MALRMSFLILTLVVGASYVILLVILTGHYNSAFGRYLTIAHQLIKSNGTDSVKNNVSNLKTANTLSSYDRHDSRLIVNSHEYKLLVDEPRACYDAAGAPREVFLLVLITTIHAHTELREAIREMWGSPREVSGKQIVTLFLLAQNKDANLTLTQQVVEESNKHHDLLQEDFQDAYKNLTLKTIMGMKWASTHCPHASYVMKTDDDMYVSYDNLVKHLTNLSTPSKNYAVGCLIRDALPFRDPKSKWYMSKELYPGRMYSPYLSGAGYVVTGDLAGKIYQTSLKLQYMHIEDVFVGECLKSLHIMPMDSSQFTCWKNPGHSYCRLQQMITIHELAPSEMRKMWSDHQHQIKCYNETDLITS</sequence>
<keyword evidence="13" id="KW-1185">Reference proteome</keyword>
<reference evidence="12" key="1">
    <citation type="submission" date="2022-11" db="UniProtKB">
        <authorList>
            <consortium name="EnsemblMetazoa"/>
        </authorList>
    </citation>
    <scope>IDENTIFICATION</scope>
</reference>
<evidence type="ECO:0000256" key="6">
    <source>
        <dbReference type="ARBA" id="ARBA00022968"/>
    </source>
</evidence>
<evidence type="ECO:0000256" key="11">
    <source>
        <dbReference type="RuleBase" id="RU363063"/>
    </source>
</evidence>
<keyword evidence="9 11" id="KW-0472">Membrane</keyword>
<evidence type="ECO:0000256" key="4">
    <source>
        <dbReference type="ARBA" id="ARBA00022679"/>
    </source>
</evidence>
<evidence type="ECO:0000256" key="5">
    <source>
        <dbReference type="ARBA" id="ARBA00022692"/>
    </source>
</evidence>